<evidence type="ECO:0000313" key="4">
    <source>
        <dbReference type="EMBL" id="MDK4307387.1"/>
    </source>
</evidence>
<dbReference type="AlphaFoldDB" id="A0AAP4BRA1"/>
<evidence type="ECO:0000256" key="3">
    <source>
        <dbReference type="SAM" id="SignalP"/>
    </source>
</evidence>
<sequence>MNHQIPMNKAVRRKGVTIAAAALSVALVAPFAQSVAYPETTAAAQAQQNARQELTLKRNPPVFYAEDARRGTEGAARSGSGRHVRSTGVLADTYFPAGTKFELADPSWTFNKGGWFGWNKNDDGSIRSAGPGYPSEMQNPTTGSASPYVVEDTGQVLFGLGAAANFGDRMMIPMRARYSAQDPETGQTREYVWRFEQGIQVGDKNAPADASNATCAPGEHWVNPPANLNQNILGHTMTKATQIEVQGGTAEATPPTLSGPILSGESSISGNADGTGALQSRRATITVKIPGMDPLTTRAGIAGRWSISLPKGETFKDGQEISVTRTTHDGKESLAVKATVGDGESRDRVAPPTVNPVVAGAETISGVRTAYAPVFVKFPGKDPIWAAPKEDHEYRNGEWSINVPDDVSLKAGDKIEVTAGYGGITLGTRNRNSNNAANLGTGASNYGFLNEVSGLTGGCYKDGETPKENPSQVDLKLTPEGDIEGQVGQPIDPVGVDVTNQPEGTKVQVDGLPDGLTYNPETKQIEGTPTAKTPEGGTEATITLVDEQGNAVKNAAGQDVSSKIRVTISPRRFLLLRFLVMLLLMAMSFLRVIRPRLVRRLTTRLRVWAVPSLLMASLLVMRR</sequence>
<feature type="chain" id="PRO_5043044723" evidence="3">
    <location>
        <begin position="35"/>
        <end position="623"/>
    </location>
</feature>
<keyword evidence="2" id="KW-0812">Transmembrane</keyword>
<evidence type="ECO:0000256" key="2">
    <source>
        <dbReference type="SAM" id="Phobius"/>
    </source>
</evidence>
<dbReference type="InterPro" id="IPR013783">
    <property type="entry name" value="Ig-like_fold"/>
</dbReference>
<organism evidence="4 5">
    <name type="scientific">Corynebacterium pseudodiphtheriticum</name>
    <dbReference type="NCBI Taxonomy" id="37637"/>
    <lineage>
        <taxon>Bacteria</taxon>
        <taxon>Bacillati</taxon>
        <taxon>Actinomycetota</taxon>
        <taxon>Actinomycetes</taxon>
        <taxon>Mycobacteriales</taxon>
        <taxon>Corynebacteriaceae</taxon>
        <taxon>Corynebacterium</taxon>
    </lineage>
</organism>
<accession>A0AAP4BRA1</accession>
<feature type="region of interest" description="Disordered" evidence="1">
    <location>
        <begin position="512"/>
        <end position="536"/>
    </location>
</feature>
<dbReference type="Proteomes" id="UP001224412">
    <property type="component" value="Unassembled WGS sequence"/>
</dbReference>
<dbReference type="Pfam" id="PF05345">
    <property type="entry name" value="He_PIG"/>
    <property type="match status" value="1"/>
</dbReference>
<keyword evidence="2" id="KW-1133">Transmembrane helix</keyword>
<name>A0AAP4BRA1_9CORY</name>
<dbReference type="RefSeq" id="WP_284599330.1">
    <property type="nucleotide sequence ID" value="NZ_JASNVH010000011.1"/>
</dbReference>
<protein>
    <submittedName>
        <fullName evidence="4">Ig domain-containing protein</fullName>
    </submittedName>
</protein>
<keyword evidence="2" id="KW-0472">Membrane</keyword>
<keyword evidence="3" id="KW-0732">Signal</keyword>
<feature type="transmembrane region" description="Helical" evidence="2">
    <location>
        <begin position="573"/>
        <end position="593"/>
    </location>
</feature>
<dbReference type="GO" id="GO:0005975">
    <property type="term" value="P:carbohydrate metabolic process"/>
    <property type="evidence" value="ECO:0007669"/>
    <property type="project" value="UniProtKB-ARBA"/>
</dbReference>
<feature type="compositionally biased region" description="Polar residues" evidence="1">
    <location>
        <begin position="519"/>
        <end position="531"/>
    </location>
</feature>
<feature type="signal peptide" evidence="3">
    <location>
        <begin position="1"/>
        <end position="34"/>
    </location>
</feature>
<evidence type="ECO:0000313" key="5">
    <source>
        <dbReference type="Proteomes" id="UP001224412"/>
    </source>
</evidence>
<reference evidence="4" key="1">
    <citation type="submission" date="2023-05" db="EMBL/GenBank/DDBJ databases">
        <title>Metabolic capabilities are highly conserved among human nasal-associated Corynebacterium species in pangenomic analyses.</title>
        <authorList>
            <person name="Tran T.H."/>
            <person name="Roberts A.Q."/>
            <person name="Escapa I.F."/>
            <person name="Gao W."/>
            <person name="Conlan S."/>
            <person name="Kong H."/>
            <person name="Segre J.A."/>
            <person name="Kelly M.S."/>
            <person name="Lemon K.P."/>
        </authorList>
    </citation>
    <scope>NUCLEOTIDE SEQUENCE</scope>
    <source>
        <strain evidence="4">KPL2773</strain>
    </source>
</reference>
<evidence type="ECO:0000256" key="1">
    <source>
        <dbReference type="SAM" id="MobiDB-lite"/>
    </source>
</evidence>
<gene>
    <name evidence="4" type="ORF">QPX42_07515</name>
</gene>
<dbReference type="Gene3D" id="2.60.40.10">
    <property type="entry name" value="Immunoglobulins"/>
    <property type="match status" value="1"/>
</dbReference>
<proteinExistence type="predicted"/>
<dbReference type="EMBL" id="JASNVH010000011">
    <property type="protein sequence ID" value="MDK4307387.1"/>
    <property type="molecule type" value="Genomic_DNA"/>
</dbReference>
<comment type="caution">
    <text evidence="4">The sequence shown here is derived from an EMBL/GenBank/DDBJ whole genome shotgun (WGS) entry which is preliminary data.</text>
</comment>
<feature type="region of interest" description="Disordered" evidence="1">
    <location>
        <begin position="484"/>
        <end position="503"/>
    </location>
</feature>